<protein>
    <submittedName>
        <fullName evidence="1">851_t:CDS:1</fullName>
    </submittedName>
</protein>
<dbReference type="Proteomes" id="UP000789375">
    <property type="component" value="Unassembled WGS sequence"/>
</dbReference>
<gene>
    <name evidence="1" type="ORF">FMOSSE_LOCUS5131</name>
</gene>
<proteinExistence type="predicted"/>
<dbReference type="EMBL" id="CAJVPP010000938">
    <property type="protein sequence ID" value="CAG8523064.1"/>
    <property type="molecule type" value="Genomic_DNA"/>
</dbReference>
<evidence type="ECO:0000313" key="2">
    <source>
        <dbReference type="Proteomes" id="UP000789375"/>
    </source>
</evidence>
<organism evidence="1 2">
    <name type="scientific">Funneliformis mosseae</name>
    <name type="common">Endomycorrhizal fungus</name>
    <name type="synonym">Glomus mosseae</name>
    <dbReference type="NCBI Taxonomy" id="27381"/>
    <lineage>
        <taxon>Eukaryota</taxon>
        <taxon>Fungi</taxon>
        <taxon>Fungi incertae sedis</taxon>
        <taxon>Mucoromycota</taxon>
        <taxon>Glomeromycotina</taxon>
        <taxon>Glomeromycetes</taxon>
        <taxon>Glomerales</taxon>
        <taxon>Glomeraceae</taxon>
        <taxon>Funneliformis</taxon>
    </lineage>
</organism>
<keyword evidence="2" id="KW-1185">Reference proteome</keyword>
<accession>A0A9N9FBF4</accession>
<name>A0A9N9FBF4_FUNMO</name>
<evidence type="ECO:0000313" key="1">
    <source>
        <dbReference type="EMBL" id="CAG8523064.1"/>
    </source>
</evidence>
<reference evidence="1" key="1">
    <citation type="submission" date="2021-06" db="EMBL/GenBank/DDBJ databases">
        <authorList>
            <person name="Kallberg Y."/>
            <person name="Tangrot J."/>
            <person name="Rosling A."/>
        </authorList>
    </citation>
    <scope>NUCLEOTIDE SEQUENCE</scope>
    <source>
        <strain evidence="1">87-6 pot B 2015</strain>
    </source>
</reference>
<sequence>MHNSISKTLIQKIGLYITREFESEYLAVKELDIDEQMLARKLKSLPLVIINTKTFVVIDKPEYDLVLGNN</sequence>
<dbReference type="AlphaFoldDB" id="A0A9N9FBF4"/>
<comment type="caution">
    <text evidence="1">The sequence shown here is derived from an EMBL/GenBank/DDBJ whole genome shotgun (WGS) entry which is preliminary data.</text>
</comment>